<dbReference type="InterPro" id="IPR001173">
    <property type="entry name" value="Glyco_trans_2-like"/>
</dbReference>
<dbReference type="SUPFAM" id="SSF53448">
    <property type="entry name" value="Nucleotide-diphospho-sugar transferases"/>
    <property type="match status" value="2"/>
</dbReference>
<dbReference type="InterPro" id="IPR029044">
    <property type="entry name" value="Nucleotide-diphossugar_trans"/>
</dbReference>
<feature type="region of interest" description="Disordered" evidence="2">
    <location>
        <begin position="679"/>
        <end position="701"/>
    </location>
</feature>
<evidence type="ECO:0000259" key="3">
    <source>
        <dbReference type="PROSITE" id="PS51677"/>
    </source>
</evidence>
<name>A0ABQ3Z1S2_9ACTN</name>
<sequence>MDATPFRFSIIIPTYNRREILLDTVASIAAASRPWPCELIVVIDGSQDGSAEALRKLDLPLPITVVEQVNQGAAAARNTGALAARGELLLFLDDDMAVEKDLIIEHEKTLMAGADASVGHMHIDQRSPHNLMTRGVERWAALRRERLEKSGGKLGMTDFLTGQLSVRADYFRKVAGFDGGITADGTFGGEDTDLVYRLLQHGATLRFSAKAISHQRYVVPAAKSIRQWEQAAHADVALSHKHPGMGTMLNNGYAGNSLMGRFTRTLAALPAGVFRPFQERVTQRVDNGKMDAATDAVFTMLRRIAYWRGVRSRGGYDLASDPGVRVVAYHAIEEIDDPQIGLYSVAPELFEKQLDAMVAAGYTFITGTDLLEHLDGRPLKPRSVLLTFDDAYESLLTNATPIMERFAANGMVCVVGDEIGGYNTWDHAEGATKLPLLSAEQLDHMRANGWEIESHSARHGHLTRMGSAELAADLTGSRDSIADAGLGRPRFVAYPFGEHDRRVRAQARKSGYSAAFALVTGPTSPADGNRYGIPRVEVQKDTTPDDLLRRLDNPVRIGRGDVLRRELRGLASGVLARVRRSPEHHHPWNTDGAALTLPTVRTGVWCCDFELAGDGATSSMVPARDETSMRVLVRLHGEPLGYLTLPRTGTDRDHVAIRRATWAEFGDLLIEHLNAEGTPVPEQSERADWRPPAQPDTCPNRVEADGDLVSVVVCTRNRSESLPDCLDRLAAVTYPHVEFIIVDNAPSDDSTQQVVQRYASADERFRYVRESRPGLSRARNAGLAAARGRYLAYTDDDVAVDSGWVHGLVRGFRRRADVACVTGLVCTAAISNGSEAYFDARLASWSTRCRPQFFDMSMRGEYGVLYPFSPGMFGTGASFAFDRERLVRLGGFDEALGAGTLTRGGEDLDIFVRVMLDNGAIAYEPSAVVWHHHRADEAALLRQMYGYGTGFTAYVTKLLMSRATRGEVLRRVPAGLAKMVRIKRETDQRLTEAVPTPAGAMRREFTGYLTGPVLYVRARRQVRRELVAS</sequence>
<dbReference type="Gene3D" id="3.20.20.370">
    <property type="entry name" value="Glycoside hydrolase/deacetylase"/>
    <property type="match status" value="1"/>
</dbReference>
<dbReference type="CDD" id="cd00761">
    <property type="entry name" value="Glyco_tranf_GTA_type"/>
    <property type="match status" value="1"/>
</dbReference>
<evidence type="ECO:0000313" key="5">
    <source>
        <dbReference type="Proteomes" id="UP000637628"/>
    </source>
</evidence>
<dbReference type="InterPro" id="IPR027791">
    <property type="entry name" value="Galactosyl_T_C"/>
</dbReference>
<keyword evidence="1" id="KW-0808">Transferase</keyword>
<dbReference type="EMBL" id="BOML01000040">
    <property type="protein sequence ID" value="GIE03787.1"/>
    <property type="molecule type" value="Genomic_DNA"/>
</dbReference>
<keyword evidence="5" id="KW-1185">Reference proteome</keyword>
<organism evidence="4 5">
    <name type="scientific">Paractinoplanes durhamensis</name>
    <dbReference type="NCBI Taxonomy" id="113563"/>
    <lineage>
        <taxon>Bacteria</taxon>
        <taxon>Bacillati</taxon>
        <taxon>Actinomycetota</taxon>
        <taxon>Actinomycetes</taxon>
        <taxon>Micromonosporales</taxon>
        <taxon>Micromonosporaceae</taxon>
        <taxon>Paractinoplanes</taxon>
    </lineage>
</organism>
<evidence type="ECO:0000313" key="4">
    <source>
        <dbReference type="EMBL" id="GIE03787.1"/>
    </source>
</evidence>
<gene>
    <name evidence="4" type="ORF">Adu01nite_51370</name>
</gene>
<dbReference type="Proteomes" id="UP000637628">
    <property type="component" value="Unassembled WGS sequence"/>
</dbReference>
<protein>
    <recommendedName>
        <fullName evidence="3">NodB homology domain-containing protein</fullName>
    </recommendedName>
</protein>
<dbReference type="SUPFAM" id="SSF88713">
    <property type="entry name" value="Glycoside hydrolase/deacetylase"/>
    <property type="match status" value="1"/>
</dbReference>
<dbReference type="PANTHER" id="PTHR43685">
    <property type="entry name" value="GLYCOSYLTRANSFERASE"/>
    <property type="match status" value="1"/>
</dbReference>
<evidence type="ECO:0000256" key="2">
    <source>
        <dbReference type="SAM" id="MobiDB-lite"/>
    </source>
</evidence>
<dbReference type="InterPro" id="IPR002509">
    <property type="entry name" value="NODB_dom"/>
</dbReference>
<proteinExistence type="predicted"/>
<reference evidence="4 5" key="1">
    <citation type="submission" date="2021-01" db="EMBL/GenBank/DDBJ databases">
        <title>Whole genome shotgun sequence of Actinoplanes durhamensis NBRC 14914.</title>
        <authorList>
            <person name="Komaki H."/>
            <person name="Tamura T."/>
        </authorList>
    </citation>
    <scope>NUCLEOTIDE SEQUENCE [LARGE SCALE GENOMIC DNA]</scope>
    <source>
        <strain evidence="4 5">NBRC 14914</strain>
    </source>
</reference>
<accession>A0ABQ3Z1S2</accession>
<dbReference type="Pfam" id="PF00535">
    <property type="entry name" value="Glycos_transf_2"/>
    <property type="match status" value="2"/>
</dbReference>
<dbReference type="InterPro" id="IPR050834">
    <property type="entry name" value="Glycosyltransf_2"/>
</dbReference>
<dbReference type="Pfam" id="PF01522">
    <property type="entry name" value="Polysacc_deac_1"/>
    <property type="match status" value="1"/>
</dbReference>
<evidence type="ECO:0000256" key="1">
    <source>
        <dbReference type="ARBA" id="ARBA00022679"/>
    </source>
</evidence>
<feature type="domain" description="NodB homology" evidence="3">
    <location>
        <begin position="382"/>
        <end position="523"/>
    </location>
</feature>
<dbReference type="Pfam" id="PF02709">
    <property type="entry name" value="Glyco_transf_7C"/>
    <property type="match status" value="1"/>
</dbReference>
<dbReference type="InterPro" id="IPR011330">
    <property type="entry name" value="Glyco_hydro/deAcase_b/a-brl"/>
</dbReference>
<dbReference type="Gene3D" id="3.90.550.10">
    <property type="entry name" value="Spore Coat Polysaccharide Biosynthesis Protein SpsA, Chain A"/>
    <property type="match status" value="2"/>
</dbReference>
<comment type="caution">
    <text evidence="4">The sequence shown here is derived from an EMBL/GenBank/DDBJ whole genome shotgun (WGS) entry which is preliminary data.</text>
</comment>
<dbReference type="RefSeq" id="WP_203730002.1">
    <property type="nucleotide sequence ID" value="NZ_BAAATX010000007.1"/>
</dbReference>
<dbReference type="PANTHER" id="PTHR43685:SF2">
    <property type="entry name" value="GLYCOSYLTRANSFERASE 2-LIKE DOMAIN-CONTAINING PROTEIN"/>
    <property type="match status" value="1"/>
</dbReference>
<dbReference type="PROSITE" id="PS51677">
    <property type="entry name" value="NODB"/>
    <property type="match status" value="1"/>
</dbReference>
<dbReference type="CDD" id="cd10918">
    <property type="entry name" value="CE4_NodB_like_5s_6s"/>
    <property type="match status" value="1"/>
</dbReference>